<accession>A0A220TZY9</accession>
<gene>
    <name evidence="1" type="ORF">CFK37_03770</name>
</gene>
<protein>
    <submittedName>
        <fullName evidence="1">Uncharacterized protein</fullName>
    </submittedName>
</protein>
<dbReference type="OrthoDB" id="2704424at2"/>
<dbReference type="KEGG" id="vil:CFK37_03770"/>
<name>A0A220TZY9_9BACI</name>
<reference evidence="1 2" key="1">
    <citation type="submission" date="2017-07" db="EMBL/GenBank/DDBJ databases">
        <title>Virgibacillus sp. LM2416.</title>
        <authorList>
            <person name="Tak E.J."/>
            <person name="Bae J.-W."/>
        </authorList>
    </citation>
    <scope>NUCLEOTIDE SEQUENCE [LARGE SCALE GENOMIC DNA]</scope>
    <source>
        <strain evidence="1 2">LM2416</strain>
    </source>
</reference>
<organism evidence="1 2">
    <name type="scientific">Virgibacillus phasianinus</name>
    <dbReference type="NCBI Taxonomy" id="2017483"/>
    <lineage>
        <taxon>Bacteria</taxon>
        <taxon>Bacillati</taxon>
        <taxon>Bacillota</taxon>
        <taxon>Bacilli</taxon>
        <taxon>Bacillales</taxon>
        <taxon>Bacillaceae</taxon>
        <taxon>Virgibacillus</taxon>
    </lineage>
</organism>
<evidence type="ECO:0000313" key="2">
    <source>
        <dbReference type="Proteomes" id="UP000198312"/>
    </source>
</evidence>
<evidence type="ECO:0000313" key="1">
    <source>
        <dbReference type="EMBL" id="ASK61352.1"/>
    </source>
</evidence>
<sequence>MDLYVNGEYKVVDIGYVKEIKDVSVVFIVNNGDVEIEVDDVTLDAIQTIYQADEEALISLDVKNKMVILDGEPTAS</sequence>
<dbReference type="EMBL" id="CP022315">
    <property type="protein sequence ID" value="ASK61352.1"/>
    <property type="molecule type" value="Genomic_DNA"/>
</dbReference>
<dbReference type="AlphaFoldDB" id="A0A220TZY9"/>
<proteinExistence type="predicted"/>
<dbReference type="RefSeq" id="WP_089060629.1">
    <property type="nucleotide sequence ID" value="NZ_CP022315.1"/>
</dbReference>
<dbReference type="Proteomes" id="UP000198312">
    <property type="component" value="Chromosome"/>
</dbReference>
<keyword evidence="2" id="KW-1185">Reference proteome</keyword>